<dbReference type="InterPro" id="IPR050914">
    <property type="entry name" value="snRNP_SmB/NAA38-like"/>
</dbReference>
<dbReference type="Pfam" id="PF01423">
    <property type="entry name" value="LSM"/>
    <property type="match status" value="1"/>
</dbReference>
<dbReference type="InterPro" id="IPR010920">
    <property type="entry name" value="LSM_dom_sf"/>
</dbReference>
<keyword evidence="3" id="KW-1185">Reference proteome</keyword>
<evidence type="ECO:0000313" key="3">
    <source>
        <dbReference type="Proteomes" id="UP000703269"/>
    </source>
</evidence>
<name>A0A9P3FWJ9_9APHY</name>
<dbReference type="AlphaFoldDB" id="A0A9P3FWJ9"/>
<gene>
    <name evidence="2" type="ORF">PsYK624_004880</name>
</gene>
<organism evidence="2 3">
    <name type="scientific">Phanerochaete sordida</name>
    <dbReference type="NCBI Taxonomy" id="48140"/>
    <lineage>
        <taxon>Eukaryota</taxon>
        <taxon>Fungi</taxon>
        <taxon>Dikarya</taxon>
        <taxon>Basidiomycota</taxon>
        <taxon>Agaricomycotina</taxon>
        <taxon>Agaricomycetes</taxon>
        <taxon>Polyporales</taxon>
        <taxon>Phanerochaetaceae</taxon>
        <taxon>Phanerochaete</taxon>
    </lineage>
</organism>
<dbReference type="GO" id="GO:0031417">
    <property type="term" value="C:NatC complex"/>
    <property type="evidence" value="ECO:0007669"/>
    <property type="project" value="InterPro"/>
</dbReference>
<dbReference type="SMART" id="SM00651">
    <property type="entry name" value="Sm"/>
    <property type="match status" value="1"/>
</dbReference>
<sequence>MLSTAEATAAASSTLPERIDVSLKLDADTGDTPAVARLKGLLNHTLRVTIRDGRVFLGSFAGTDALLNILLVNTDEFRFAPPQHANPGGRFVGLVLVPWRLVLSVEAQNSRGRTVDVDPAVGLRGIVETYEDADDGLYT</sequence>
<feature type="domain" description="Sm" evidence="1">
    <location>
        <begin position="36"/>
        <end position="107"/>
    </location>
</feature>
<proteinExistence type="predicted"/>
<reference evidence="2 3" key="1">
    <citation type="submission" date="2021-08" db="EMBL/GenBank/DDBJ databases">
        <title>Draft Genome Sequence of Phanerochaete sordida strain YK-624.</title>
        <authorList>
            <person name="Mori T."/>
            <person name="Dohra H."/>
            <person name="Suzuki T."/>
            <person name="Kawagishi H."/>
            <person name="Hirai H."/>
        </authorList>
    </citation>
    <scope>NUCLEOTIDE SEQUENCE [LARGE SCALE GENOMIC DNA]</scope>
    <source>
        <strain evidence="2 3">YK-624</strain>
    </source>
</reference>
<protein>
    <submittedName>
        <fullName evidence="2">LSMD1 domain-containing protein</fullName>
    </submittedName>
</protein>
<evidence type="ECO:0000259" key="1">
    <source>
        <dbReference type="SMART" id="SM00651"/>
    </source>
</evidence>
<dbReference type="CDD" id="cd06168">
    <property type="entry name" value="LSMD1"/>
    <property type="match status" value="1"/>
</dbReference>
<dbReference type="PANTHER" id="PTHR10701:SF5">
    <property type="entry name" value="N-ALPHA-ACETYLTRANSFERASE 38, NATC AUXILIARY SUBUNIT"/>
    <property type="match status" value="1"/>
</dbReference>
<dbReference type="InterPro" id="IPR001163">
    <property type="entry name" value="Sm_dom_euk/arc"/>
</dbReference>
<dbReference type="Proteomes" id="UP000703269">
    <property type="component" value="Unassembled WGS sequence"/>
</dbReference>
<dbReference type="SUPFAM" id="SSF50182">
    <property type="entry name" value="Sm-like ribonucleoproteins"/>
    <property type="match status" value="1"/>
</dbReference>
<dbReference type="Gene3D" id="2.30.30.100">
    <property type="match status" value="1"/>
</dbReference>
<dbReference type="EMBL" id="BPQB01000001">
    <property type="protein sequence ID" value="GJE84412.1"/>
    <property type="molecule type" value="Genomic_DNA"/>
</dbReference>
<evidence type="ECO:0000313" key="2">
    <source>
        <dbReference type="EMBL" id="GJE84412.1"/>
    </source>
</evidence>
<dbReference type="PANTHER" id="PTHR10701">
    <property type="entry name" value="SMALL NUCLEAR RIBONUCLEOPROTEIN-ASSOCIATED PROTEIN B AND N"/>
    <property type="match status" value="1"/>
</dbReference>
<dbReference type="OrthoDB" id="368909at2759"/>
<accession>A0A9P3FWJ9</accession>
<dbReference type="InterPro" id="IPR034110">
    <property type="entry name" value="LSMD1_Sm"/>
</dbReference>
<comment type="caution">
    <text evidence="2">The sequence shown here is derived from an EMBL/GenBank/DDBJ whole genome shotgun (WGS) entry which is preliminary data.</text>
</comment>